<dbReference type="Gene3D" id="2.170.150.70">
    <property type="match status" value="1"/>
</dbReference>
<keyword evidence="3" id="KW-0862">Zinc</keyword>
<evidence type="ECO:0000256" key="2">
    <source>
        <dbReference type="ARBA" id="ARBA00022723"/>
    </source>
</evidence>
<dbReference type="PANTHER" id="PTHR28620">
    <property type="entry name" value="CENTROMERE PROTEIN V"/>
    <property type="match status" value="1"/>
</dbReference>
<dbReference type="RefSeq" id="WP_285234375.1">
    <property type="nucleotide sequence ID" value="NZ_CP116346.1"/>
</dbReference>
<dbReference type="PANTHER" id="PTHR28620:SF1">
    <property type="entry name" value="CENP-V_GFA DOMAIN-CONTAINING PROTEIN"/>
    <property type="match status" value="1"/>
</dbReference>
<evidence type="ECO:0000256" key="3">
    <source>
        <dbReference type="ARBA" id="ARBA00022833"/>
    </source>
</evidence>
<dbReference type="InterPro" id="IPR006913">
    <property type="entry name" value="CENP-V/GFA"/>
</dbReference>
<feature type="domain" description="CENP-V/GFA" evidence="4">
    <location>
        <begin position="4"/>
        <end position="122"/>
    </location>
</feature>
<reference evidence="5" key="1">
    <citation type="submission" date="2023-01" db="EMBL/GenBank/DDBJ databases">
        <title>Whole genome sequence of Paucibacter sp. S2-9 isolated from pond sediment.</title>
        <authorList>
            <person name="Jung J.Y."/>
        </authorList>
    </citation>
    <scope>NUCLEOTIDE SEQUENCE</scope>
    <source>
        <strain evidence="5">S2-9</strain>
    </source>
</reference>
<keyword evidence="2" id="KW-0479">Metal-binding</keyword>
<evidence type="ECO:0000313" key="6">
    <source>
        <dbReference type="Proteomes" id="UP001177769"/>
    </source>
</evidence>
<evidence type="ECO:0000313" key="5">
    <source>
        <dbReference type="EMBL" id="WIT13265.1"/>
    </source>
</evidence>
<organism evidence="5 6">
    <name type="scientific">Paucibacter sediminis</name>
    <dbReference type="NCBI Taxonomy" id="3019553"/>
    <lineage>
        <taxon>Bacteria</taxon>
        <taxon>Pseudomonadati</taxon>
        <taxon>Pseudomonadota</taxon>
        <taxon>Betaproteobacteria</taxon>
        <taxon>Burkholderiales</taxon>
        <taxon>Sphaerotilaceae</taxon>
        <taxon>Roseateles</taxon>
    </lineage>
</organism>
<dbReference type="GO" id="GO:0016846">
    <property type="term" value="F:carbon-sulfur lyase activity"/>
    <property type="evidence" value="ECO:0007669"/>
    <property type="project" value="InterPro"/>
</dbReference>
<dbReference type="KEGG" id="pais:PFX98_06550"/>
<protein>
    <submittedName>
        <fullName evidence="5">GFA family protein</fullName>
    </submittedName>
</protein>
<name>A0AA95SQB3_9BURK</name>
<dbReference type="SUPFAM" id="SSF51316">
    <property type="entry name" value="Mss4-like"/>
    <property type="match status" value="1"/>
</dbReference>
<dbReference type="Proteomes" id="UP001177769">
    <property type="component" value="Chromosome"/>
</dbReference>
<dbReference type="GO" id="GO:0046872">
    <property type="term" value="F:metal ion binding"/>
    <property type="evidence" value="ECO:0007669"/>
    <property type="project" value="UniProtKB-KW"/>
</dbReference>
<evidence type="ECO:0000259" key="4">
    <source>
        <dbReference type="PROSITE" id="PS51891"/>
    </source>
</evidence>
<accession>A0AA95SQB3</accession>
<dbReference type="Pfam" id="PF04828">
    <property type="entry name" value="GFA"/>
    <property type="match status" value="1"/>
</dbReference>
<evidence type="ECO:0000256" key="1">
    <source>
        <dbReference type="ARBA" id="ARBA00005495"/>
    </source>
</evidence>
<keyword evidence="6" id="KW-1185">Reference proteome</keyword>
<dbReference type="PROSITE" id="PS51891">
    <property type="entry name" value="CENP_V_GFA"/>
    <property type="match status" value="1"/>
</dbReference>
<dbReference type="AlphaFoldDB" id="A0AA95SQB3"/>
<dbReference type="InterPro" id="IPR011057">
    <property type="entry name" value="Mss4-like_sf"/>
</dbReference>
<proteinExistence type="inferred from homology"/>
<dbReference type="InterPro" id="IPR052355">
    <property type="entry name" value="CENP-V-like"/>
</dbReference>
<dbReference type="EMBL" id="CP116346">
    <property type="protein sequence ID" value="WIT13265.1"/>
    <property type="molecule type" value="Genomic_DNA"/>
</dbReference>
<gene>
    <name evidence="5" type="ORF">PFX98_06550</name>
</gene>
<sequence length="131" mass="14643">MTTLNGSCLCGAVAWTLAGQPEGATACNCTACRRYGVLWAYGHENEDIHVSGATRPFVRGKALEFHFCPQCGCIAFWRGLRLDEQGRRRMAVNLRLCEPEAVARIPIDHFDGLDTFDDLPRDGRCVGDYWF</sequence>
<comment type="similarity">
    <text evidence="1">Belongs to the Gfa family.</text>
</comment>